<dbReference type="PANTHER" id="PTHR11266">
    <property type="entry name" value="PEROXISOMAL MEMBRANE PROTEIN 2, PXMP2 MPV17"/>
    <property type="match status" value="1"/>
</dbReference>
<evidence type="ECO:0000256" key="1">
    <source>
        <dbReference type="ARBA" id="ARBA00004141"/>
    </source>
</evidence>
<evidence type="ECO:0000256" key="6">
    <source>
        <dbReference type="RuleBase" id="RU363053"/>
    </source>
</evidence>
<comment type="subcellular location">
    <subcellularLocation>
        <location evidence="1">Membrane</location>
        <topology evidence="1">Multi-pass membrane protein</topology>
    </subcellularLocation>
</comment>
<name>A0A0C3G1D9_PILCF</name>
<evidence type="ECO:0000313" key="8">
    <source>
        <dbReference type="Proteomes" id="UP000054166"/>
    </source>
</evidence>
<accession>A0A0C3G1D9</accession>
<gene>
    <name evidence="7" type="ORF">PILCRDRAFT_387236</name>
</gene>
<keyword evidence="4 6" id="KW-1133">Transmembrane helix</keyword>
<dbReference type="EMBL" id="KN832987">
    <property type="protein sequence ID" value="KIM84551.1"/>
    <property type="molecule type" value="Genomic_DNA"/>
</dbReference>
<dbReference type="Pfam" id="PF04117">
    <property type="entry name" value="Mpv17_PMP22"/>
    <property type="match status" value="1"/>
</dbReference>
<comment type="similarity">
    <text evidence="2 6">Belongs to the peroxisomal membrane protein PXMP2/4 family.</text>
</comment>
<protein>
    <recommendedName>
        <fullName evidence="9">Protein sym1</fullName>
    </recommendedName>
</protein>
<evidence type="ECO:0000313" key="7">
    <source>
        <dbReference type="EMBL" id="KIM84551.1"/>
    </source>
</evidence>
<reference evidence="8" key="2">
    <citation type="submission" date="2015-01" db="EMBL/GenBank/DDBJ databases">
        <title>Evolutionary Origins and Diversification of the Mycorrhizal Mutualists.</title>
        <authorList>
            <consortium name="DOE Joint Genome Institute"/>
            <consortium name="Mycorrhizal Genomics Consortium"/>
            <person name="Kohler A."/>
            <person name="Kuo A."/>
            <person name="Nagy L.G."/>
            <person name="Floudas D."/>
            <person name="Copeland A."/>
            <person name="Barry K.W."/>
            <person name="Cichocki N."/>
            <person name="Veneault-Fourrey C."/>
            <person name="LaButti K."/>
            <person name="Lindquist E.A."/>
            <person name="Lipzen A."/>
            <person name="Lundell T."/>
            <person name="Morin E."/>
            <person name="Murat C."/>
            <person name="Riley R."/>
            <person name="Ohm R."/>
            <person name="Sun H."/>
            <person name="Tunlid A."/>
            <person name="Henrissat B."/>
            <person name="Grigoriev I.V."/>
            <person name="Hibbett D.S."/>
            <person name="Martin F."/>
        </authorList>
    </citation>
    <scope>NUCLEOTIDE SEQUENCE [LARGE SCALE GENOMIC DNA]</scope>
    <source>
        <strain evidence="8">F 1598</strain>
    </source>
</reference>
<dbReference type="GO" id="GO:0016020">
    <property type="term" value="C:membrane"/>
    <property type="evidence" value="ECO:0007669"/>
    <property type="project" value="UniProtKB-SubCell"/>
</dbReference>
<dbReference type="GO" id="GO:0005739">
    <property type="term" value="C:mitochondrion"/>
    <property type="evidence" value="ECO:0007669"/>
    <property type="project" value="TreeGrafter"/>
</dbReference>
<dbReference type="InterPro" id="IPR007248">
    <property type="entry name" value="Mpv17_PMP22"/>
</dbReference>
<reference evidence="7 8" key="1">
    <citation type="submission" date="2014-04" db="EMBL/GenBank/DDBJ databases">
        <authorList>
            <consortium name="DOE Joint Genome Institute"/>
            <person name="Kuo A."/>
            <person name="Tarkka M."/>
            <person name="Buscot F."/>
            <person name="Kohler A."/>
            <person name="Nagy L.G."/>
            <person name="Floudas D."/>
            <person name="Copeland A."/>
            <person name="Barry K.W."/>
            <person name="Cichocki N."/>
            <person name="Veneault-Fourrey C."/>
            <person name="LaButti K."/>
            <person name="Lindquist E.A."/>
            <person name="Lipzen A."/>
            <person name="Lundell T."/>
            <person name="Morin E."/>
            <person name="Murat C."/>
            <person name="Sun H."/>
            <person name="Tunlid A."/>
            <person name="Henrissat B."/>
            <person name="Grigoriev I.V."/>
            <person name="Hibbett D.S."/>
            <person name="Martin F."/>
            <person name="Nordberg H.P."/>
            <person name="Cantor M.N."/>
            <person name="Hua S.X."/>
        </authorList>
    </citation>
    <scope>NUCLEOTIDE SEQUENCE [LARGE SCALE GENOMIC DNA]</scope>
    <source>
        <strain evidence="7 8">F 1598</strain>
    </source>
</reference>
<keyword evidence="3 6" id="KW-0812">Transmembrane</keyword>
<dbReference type="PANTHER" id="PTHR11266:SF50">
    <property type="entry name" value="VACUOLAR MEMBRANE PROTEIN YOR292C"/>
    <property type="match status" value="1"/>
</dbReference>
<organism evidence="7 8">
    <name type="scientific">Piloderma croceum (strain F 1598)</name>
    <dbReference type="NCBI Taxonomy" id="765440"/>
    <lineage>
        <taxon>Eukaryota</taxon>
        <taxon>Fungi</taxon>
        <taxon>Dikarya</taxon>
        <taxon>Basidiomycota</taxon>
        <taxon>Agaricomycotina</taxon>
        <taxon>Agaricomycetes</taxon>
        <taxon>Agaricomycetidae</taxon>
        <taxon>Atheliales</taxon>
        <taxon>Atheliaceae</taxon>
        <taxon>Piloderma</taxon>
    </lineage>
</organism>
<evidence type="ECO:0000256" key="4">
    <source>
        <dbReference type="ARBA" id="ARBA00022989"/>
    </source>
</evidence>
<dbReference type="InParanoid" id="A0A0C3G1D9"/>
<sequence>MSVLGIPIVRFYQQSFETHPYRTLAFTNGALNGLGDVVAQLSQRVLGGTKPHEKPHIYDPLRTLRFFCFGFGLGPVIGRWNFFLESSFPLRTTARTGNVSLKALSKRVAADQLFMAPTGLVIFIGSMGIMERRTYKQIREKYNDMYMPALSANWKVWPLAQLINFRYLPLHYRVPFQSTCGVFWTLYLSILNAKEDEKQDTSDALRRTLD</sequence>
<dbReference type="FunCoup" id="A0A0C3G1D9">
    <property type="interactions" value="320"/>
</dbReference>
<dbReference type="STRING" id="765440.A0A0C3G1D9"/>
<dbReference type="HOGENOM" id="CLU_049109_8_0_1"/>
<evidence type="ECO:0000256" key="2">
    <source>
        <dbReference type="ARBA" id="ARBA00006824"/>
    </source>
</evidence>
<proteinExistence type="inferred from homology"/>
<evidence type="ECO:0000256" key="3">
    <source>
        <dbReference type="ARBA" id="ARBA00022692"/>
    </source>
</evidence>
<feature type="transmembrane region" description="Helical" evidence="6">
    <location>
        <begin position="113"/>
        <end position="130"/>
    </location>
</feature>
<evidence type="ECO:0008006" key="9">
    <source>
        <dbReference type="Google" id="ProtNLM"/>
    </source>
</evidence>
<evidence type="ECO:0000256" key="5">
    <source>
        <dbReference type="ARBA" id="ARBA00023136"/>
    </source>
</evidence>
<keyword evidence="5 6" id="KW-0472">Membrane</keyword>
<keyword evidence="8" id="KW-1185">Reference proteome</keyword>
<dbReference type="AlphaFoldDB" id="A0A0C3G1D9"/>
<feature type="transmembrane region" description="Helical" evidence="6">
    <location>
        <begin position="64"/>
        <end position="82"/>
    </location>
</feature>
<dbReference type="Proteomes" id="UP000054166">
    <property type="component" value="Unassembled WGS sequence"/>
</dbReference>
<dbReference type="OrthoDB" id="10267969at2759"/>